<protein>
    <recommendedName>
        <fullName evidence="6">ATP synthase F0 subunit 8</fullName>
    </recommendedName>
</protein>
<proteinExistence type="predicted"/>
<dbReference type="RefSeq" id="WP_202936219.1">
    <property type="nucleotide sequence ID" value="NZ_JARQTT010000002.1"/>
</dbReference>
<evidence type="ECO:0008006" key="6">
    <source>
        <dbReference type="Google" id="ProtNLM"/>
    </source>
</evidence>
<accession>A0AAW6Q878</accession>
<evidence type="ECO:0000313" key="2">
    <source>
        <dbReference type="EMBL" id="MDG2946679.1"/>
    </source>
</evidence>
<organism evidence="3 4">
    <name type="scientific">Exercitatus varius</name>
    <dbReference type="NCBI Taxonomy" id="67857"/>
    <lineage>
        <taxon>Bacteria</taxon>
        <taxon>Pseudomonadati</taxon>
        <taxon>Pseudomonadota</taxon>
        <taxon>Gammaproteobacteria</taxon>
        <taxon>Pasteurellales</taxon>
        <taxon>Pasteurellaceae</taxon>
        <taxon>Exercitatus</taxon>
    </lineage>
</organism>
<name>A0AAW6Q878_9PAST</name>
<evidence type="ECO:0000313" key="5">
    <source>
        <dbReference type="Proteomes" id="UP001216057"/>
    </source>
</evidence>
<evidence type="ECO:0000313" key="4">
    <source>
        <dbReference type="Proteomes" id="UP001214976"/>
    </source>
</evidence>
<dbReference type="AlphaFoldDB" id="A0AAW6Q878"/>
<keyword evidence="1" id="KW-0812">Transmembrane</keyword>
<evidence type="ECO:0000313" key="3">
    <source>
        <dbReference type="EMBL" id="MDG2949703.1"/>
    </source>
</evidence>
<sequence length="73" mass="8513">MFKPVLTIIRQTMIFLIAGFLFIGIFSVSLFLFLFSSIALIFDKLFMRKTPTTLPMSFDETWLNARLLVMMII</sequence>
<gene>
    <name evidence="3" type="ORF">P7M15_04060</name>
    <name evidence="2" type="ORF">P7M32_09635</name>
</gene>
<dbReference type="EMBL" id="JARQTX010000011">
    <property type="protein sequence ID" value="MDG2946679.1"/>
    <property type="molecule type" value="Genomic_DNA"/>
</dbReference>
<dbReference type="Proteomes" id="UP001216057">
    <property type="component" value="Unassembled WGS sequence"/>
</dbReference>
<reference evidence="3 5" key="1">
    <citation type="submission" date="2023-03" db="EMBL/GenBank/DDBJ databases">
        <title>Classification of Bisgaard taxon 6 and taxon 10 as Exercitatus varius gen. nov., spec. nov.</title>
        <authorList>
            <person name="Christensen H."/>
        </authorList>
    </citation>
    <scope>NUCLEOTIDE SEQUENCE</scope>
    <source>
        <strain evidence="2 5">23350_01</strain>
        <strain evidence="3">86116</strain>
    </source>
</reference>
<evidence type="ECO:0000256" key="1">
    <source>
        <dbReference type="SAM" id="Phobius"/>
    </source>
</evidence>
<keyword evidence="5" id="KW-1185">Reference proteome</keyword>
<comment type="caution">
    <text evidence="3">The sequence shown here is derived from an EMBL/GenBank/DDBJ whole genome shotgun (WGS) entry which is preliminary data.</text>
</comment>
<dbReference type="Proteomes" id="UP001214976">
    <property type="component" value="Unassembled WGS sequence"/>
</dbReference>
<keyword evidence="1" id="KW-0472">Membrane</keyword>
<dbReference type="EMBL" id="JARQTW010000008">
    <property type="protein sequence ID" value="MDG2949703.1"/>
    <property type="molecule type" value="Genomic_DNA"/>
</dbReference>
<feature type="transmembrane region" description="Helical" evidence="1">
    <location>
        <begin position="12"/>
        <end position="42"/>
    </location>
</feature>
<keyword evidence="1" id="KW-1133">Transmembrane helix</keyword>